<dbReference type="Proteomes" id="UP000521922">
    <property type="component" value="Unassembled WGS sequence"/>
</dbReference>
<gene>
    <name evidence="5" type="ORF">BJ968_001176</name>
</gene>
<evidence type="ECO:0000313" key="5">
    <source>
        <dbReference type="EMBL" id="NYD21636.1"/>
    </source>
</evidence>
<dbReference type="SUPFAM" id="SSF53335">
    <property type="entry name" value="S-adenosyl-L-methionine-dependent methyltransferases"/>
    <property type="match status" value="1"/>
</dbReference>
<reference evidence="5 6" key="1">
    <citation type="submission" date="2020-07" db="EMBL/GenBank/DDBJ databases">
        <title>Sequencing the genomes of 1000 actinobacteria strains.</title>
        <authorList>
            <person name="Klenk H.-P."/>
        </authorList>
    </citation>
    <scope>NUCLEOTIDE SEQUENCE [LARGE SCALE GENOMIC DNA]</scope>
    <source>
        <strain evidence="5 6">DSM 7487</strain>
    </source>
</reference>
<dbReference type="GO" id="GO:0008168">
    <property type="term" value="F:methyltransferase activity"/>
    <property type="evidence" value="ECO:0007669"/>
    <property type="project" value="UniProtKB-KW"/>
</dbReference>
<proteinExistence type="predicted"/>
<dbReference type="EMBL" id="JACCBB010000001">
    <property type="protein sequence ID" value="NYD21636.1"/>
    <property type="molecule type" value="Genomic_DNA"/>
</dbReference>
<sequence length="198" mass="20311">MRTGTRSRRALVAGTLAPVLAGLGAPPLRVLDAGGGDGRDAVELARLGHDVTVLDSSGRALAAAQERAAEAGVAHRVRTVDADLDDIAALAALTHHRAGGSGSFDLVLCHDVLPARGTLAQVVADVAALTSSVHAGGAVSLLAPVGRPARTGLLRLERDLVRGALLASGCEIVHEERDVVDEVSGVSHWHLVARRHGD</sequence>
<dbReference type="RefSeq" id="WP_179750063.1">
    <property type="nucleotide sequence ID" value="NZ_BAAAGN010000005.1"/>
</dbReference>
<evidence type="ECO:0000313" key="6">
    <source>
        <dbReference type="Proteomes" id="UP000521922"/>
    </source>
</evidence>
<evidence type="ECO:0000256" key="1">
    <source>
        <dbReference type="ARBA" id="ARBA00022603"/>
    </source>
</evidence>
<organism evidence="5 6">
    <name type="scientific">Kineococcus aurantiacus</name>
    <dbReference type="NCBI Taxonomy" id="37633"/>
    <lineage>
        <taxon>Bacteria</taxon>
        <taxon>Bacillati</taxon>
        <taxon>Actinomycetota</taxon>
        <taxon>Actinomycetes</taxon>
        <taxon>Kineosporiales</taxon>
        <taxon>Kineosporiaceae</taxon>
        <taxon>Kineococcus</taxon>
    </lineage>
</organism>
<dbReference type="Pfam" id="PF13649">
    <property type="entry name" value="Methyltransf_25"/>
    <property type="match status" value="1"/>
</dbReference>
<accession>A0A7Y9AUB2</accession>
<evidence type="ECO:0000259" key="4">
    <source>
        <dbReference type="Pfam" id="PF13649"/>
    </source>
</evidence>
<dbReference type="GO" id="GO:0032259">
    <property type="term" value="P:methylation"/>
    <property type="evidence" value="ECO:0007669"/>
    <property type="project" value="UniProtKB-KW"/>
</dbReference>
<keyword evidence="2 5" id="KW-0808">Transferase</keyword>
<dbReference type="PANTHER" id="PTHR43464:SF19">
    <property type="entry name" value="UBIQUINONE BIOSYNTHESIS O-METHYLTRANSFERASE, MITOCHONDRIAL"/>
    <property type="match status" value="1"/>
</dbReference>
<dbReference type="AlphaFoldDB" id="A0A7Y9AUB2"/>
<dbReference type="InterPro" id="IPR029063">
    <property type="entry name" value="SAM-dependent_MTases_sf"/>
</dbReference>
<feature type="domain" description="Methyltransferase" evidence="4">
    <location>
        <begin position="30"/>
        <end position="124"/>
    </location>
</feature>
<dbReference type="PANTHER" id="PTHR43464">
    <property type="entry name" value="METHYLTRANSFERASE"/>
    <property type="match status" value="1"/>
</dbReference>
<evidence type="ECO:0000256" key="2">
    <source>
        <dbReference type="ARBA" id="ARBA00022679"/>
    </source>
</evidence>
<keyword evidence="1 5" id="KW-0489">Methyltransferase</keyword>
<keyword evidence="6" id="KW-1185">Reference proteome</keyword>
<name>A0A7Y9AUB2_9ACTN</name>
<dbReference type="Gene3D" id="3.40.50.150">
    <property type="entry name" value="Vaccinia Virus protein VP39"/>
    <property type="match status" value="1"/>
</dbReference>
<dbReference type="InterPro" id="IPR041698">
    <property type="entry name" value="Methyltransf_25"/>
</dbReference>
<keyword evidence="3" id="KW-0949">S-adenosyl-L-methionine</keyword>
<protein>
    <submittedName>
        <fullName evidence="5">SAM-dependent methyltransferase</fullName>
    </submittedName>
</protein>
<comment type="caution">
    <text evidence="5">The sequence shown here is derived from an EMBL/GenBank/DDBJ whole genome shotgun (WGS) entry which is preliminary data.</text>
</comment>
<evidence type="ECO:0000256" key="3">
    <source>
        <dbReference type="ARBA" id="ARBA00022691"/>
    </source>
</evidence>